<sequence length="45" mass="4807">MGRLAKAIAVLIVLGAVAFVGYAYWPGTLKPHVTKVEQPVKLDAN</sequence>
<accession>A0AAN4UR14</accession>
<dbReference type="EMBL" id="BNAB01000006">
    <property type="protein sequence ID" value="GHE01394.1"/>
    <property type="molecule type" value="Genomic_DNA"/>
</dbReference>
<reference evidence="2" key="1">
    <citation type="journal article" date="2014" name="Int. J. Syst. Evol. Microbiol.">
        <title>Complete genome sequence of Corynebacterium casei LMG S-19264T (=DSM 44701T), isolated from a smear-ripened cheese.</title>
        <authorList>
            <consortium name="US DOE Joint Genome Institute (JGI-PGF)"/>
            <person name="Walter F."/>
            <person name="Albersmeier A."/>
            <person name="Kalinowski J."/>
            <person name="Ruckert C."/>
        </authorList>
    </citation>
    <scope>NUCLEOTIDE SEQUENCE</scope>
    <source>
        <strain evidence="2">CGMCC 1.10859</strain>
    </source>
</reference>
<keyword evidence="1" id="KW-0472">Membrane</keyword>
<protein>
    <submittedName>
        <fullName evidence="2">Uncharacterized protein</fullName>
    </submittedName>
</protein>
<reference evidence="3 4" key="2">
    <citation type="submission" date="2016-10" db="EMBL/GenBank/DDBJ databases">
        <authorList>
            <person name="Varghese N."/>
            <person name="Submissions S."/>
        </authorList>
    </citation>
    <scope>NUCLEOTIDE SEQUENCE [LARGE SCALE GENOMIC DNA]</scope>
    <source>
        <strain evidence="3 4">DSM 24802</strain>
    </source>
</reference>
<dbReference type="EMBL" id="FNOB01000007">
    <property type="protein sequence ID" value="SDW86032.1"/>
    <property type="molecule type" value="Genomic_DNA"/>
</dbReference>
<evidence type="ECO:0000313" key="5">
    <source>
        <dbReference type="Proteomes" id="UP000634647"/>
    </source>
</evidence>
<dbReference type="RefSeq" id="WP_160169187.1">
    <property type="nucleotide sequence ID" value="NZ_BNAB01000006.1"/>
</dbReference>
<dbReference type="AlphaFoldDB" id="A0AAN4UR14"/>
<dbReference type="Proteomes" id="UP000634647">
    <property type="component" value="Unassembled WGS sequence"/>
</dbReference>
<feature type="transmembrane region" description="Helical" evidence="1">
    <location>
        <begin position="7"/>
        <end position="25"/>
    </location>
</feature>
<gene>
    <name evidence="2" type="ORF">GCM10008024_16690</name>
    <name evidence="3" type="ORF">SAMN05444006_107132</name>
</gene>
<organism evidence="2 5">
    <name type="scientific">Allgaiera indica</name>
    <dbReference type="NCBI Taxonomy" id="765699"/>
    <lineage>
        <taxon>Bacteria</taxon>
        <taxon>Pseudomonadati</taxon>
        <taxon>Pseudomonadota</taxon>
        <taxon>Alphaproteobacteria</taxon>
        <taxon>Rhodobacterales</taxon>
        <taxon>Paracoccaceae</taxon>
        <taxon>Allgaiera</taxon>
    </lineage>
</organism>
<evidence type="ECO:0000313" key="3">
    <source>
        <dbReference type="EMBL" id="SDW86032.1"/>
    </source>
</evidence>
<evidence type="ECO:0000313" key="4">
    <source>
        <dbReference type="Proteomes" id="UP000199541"/>
    </source>
</evidence>
<evidence type="ECO:0000256" key="1">
    <source>
        <dbReference type="SAM" id="Phobius"/>
    </source>
</evidence>
<name>A0AAN4UR14_9RHOB</name>
<reference evidence="2" key="3">
    <citation type="submission" date="2023-06" db="EMBL/GenBank/DDBJ databases">
        <authorList>
            <person name="Sun Q."/>
            <person name="Zhou Y."/>
        </authorList>
    </citation>
    <scope>NUCLEOTIDE SEQUENCE</scope>
    <source>
        <strain evidence="2">CGMCC 1.10859</strain>
    </source>
</reference>
<keyword evidence="4" id="KW-1185">Reference proteome</keyword>
<proteinExistence type="predicted"/>
<dbReference type="Proteomes" id="UP000199541">
    <property type="component" value="Unassembled WGS sequence"/>
</dbReference>
<evidence type="ECO:0000313" key="2">
    <source>
        <dbReference type="EMBL" id="GHE01394.1"/>
    </source>
</evidence>
<keyword evidence="1" id="KW-0812">Transmembrane</keyword>
<comment type="caution">
    <text evidence="2">The sequence shown here is derived from an EMBL/GenBank/DDBJ whole genome shotgun (WGS) entry which is preliminary data.</text>
</comment>
<keyword evidence="1" id="KW-1133">Transmembrane helix</keyword>